<evidence type="ECO:0000256" key="4">
    <source>
        <dbReference type="ARBA" id="ARBA00035178"/>
    </source>
</evidence>
<protein>
    <recommendedName>
        <fullName evidence="4 5">Large ribosomal subunit protein bL32</fullName>
    </recommendedName>
</protein>
<organism evidence="6 7">
    <name type="scientific">Treponema rectale</name>
    <dbReference type="NCBI Taxonomy" id="744512"/>
    <lineage>
        <taxon>Bacteria</taxon>
        <taxon>Pseudomonadati</taxon>
        <taxon>Spirochaetota</taxon>
        <taxon>Spirochaetia</taxon>
        <taxon>Spirochaetales</taxon>
        <taxon>Treponemataceae</taxon>
        <taxon>Treponema</taxon>
    </lineage>
</organism>
<sequence length="62" mass="6852">MAVPTRRRGHAKQGQVRQHTALKAVNTYTCSNCGAVIKPHHVCPSCGYYNGKKVKDVKEKAE</sequence>
<reference evidence="6 7" key="1">
    <citation type="submission" date="2018-08" db="EMBL/GenBank/DDBJ databases">
        <title>The first complete genome of Treponema rectale (CHPAT), a commensal spirochete of the bovine rectum.</title>
        <authorList>
            <person name="Staton G.J."/>
            <person name="Clegg S.R."/>
            <person name="Carter S.D."/>
            <person name="Radford A.D."/>
            <person name="Darby A."/>
            <person name="Hall N."/>
            <person name="Birtles R.J."/>
            <person name="Evans N.J."/>
        </authorList>
    </citation>
    <scope>NUCLEOTIDE SEQUENCE [LARGE SCALE GENOMIC DNA]</scope>
    <source>
        <strain evidence="6 7">CHPA</strain>
    </source>
</reference>
<evidence type="ECO:0000256" key="5">
    <source>
        <dbReference type="HAMAP-Rule" id="MF_00340"/>
    </source>
</evidence>
<dbReference type="GO" id="GO:0006412">
    <property type="term" value="P:translation"/>
    <property type="evidence" value="ECO:0007669"/>
    <property type="project" value="UniProtKB-UniRule"/>
</dbReference>
<dbReference type="InterPro" id="IPR011332">
    <property type="entry name" value="Ribosomal_zn-bd"/>
</dbReference>
<dbReference type="Proteomes" id="UP000593591">
    <property type="component" value="Chromosome"/>
</dbReference>
<dbReference type="KEGG" id="trc:DYE49_02015"/>
<evidence type="ECO:0000256" key="2">
    <source>
        <dbReference type="ARBA" id="ARBA00022980"/>
    </source>
</evidence>
<dbReference type="GO" id="GO:0015934">
    <property type="term" value="C:large ribosomal subunit"/>
    <property type="evidence" value="ECO:0007669"/>
    <property type="project" value="InterPro"/>
</dbReference>
<proteinExistence type="inferred from homology"/>
<dbReference type="Pfam" id="PF01783">
    <property type="entry name" value="Ribosomal_L32p"/>
    <property type="match status" value="1"/>
</dbReference>
<dbReference type="NCBIfam" id="TIGR01031">
    <property type="entry name" value="rpmF_bact"/>
    <property type="match status" value="1"/>
</dbReference>
<keyword evidence="2 5" id="KW-0689">Ribosomal protein</keyword>
<evidence type="ECO:0000256" key="1">
    <source>
        <dbReference type="ARBA" id="ARBA00008560"/>
    </source>
</evidence>
<dbReference type="EMBL" id="CP031517">
    <property type="protein sequence ID" value="QOS39291.1"/>
    <property type="molecule type" value="Genomic_DNA"/>
</dbReference>
<dbReference type="InterPro" id="IPR002677">
    <property type="entry name" value="Ribosomal_bL32"/>
</dbReference>
<accession>A0A7M1XKG5</accession>
<dbReference type="HAMAP" id="MF_00340">
    <property type="entry name" value="Ribosomal_bL32"/>
    <property type="match status" value="1"/>
</dbReference>
<evidence type="ECO:0000313" key="6">
    <source>
        <dbReference type="EMBL" id="QOS39291.1"/>
    </source>
</evidence>
<evidence type="ECO:0000256" key="3">
    <source>
        <dbReference type="ARBA" id="ARBA00023274"/>
    </source>
</evidence>
<name>A0A7M1XKG5_9SPIR</name>
<gene>
    <name evidence="5" type="primary">rpmF</name>
    <name evidence="6" type="ORF">DYE49_02015</name>
</gene>
<dbReference type="PANTHER" id="PTHR35534:SF1">
    <property type="entry name" value="LARGE RIBOSOMAL SUBUNIT PROTEIN BL32"/>
    <property type="match status" value="1"/>
</dbReference>
<dbReference type="PANTHER" id="PTHR35534">
    <property type="entry name" value="50S RIBOSOMAL PROTEIN L32"/>
    <property type="match status" value="1"/>
</dbReference>
<evidence type="ECO:0000313" key="7">
    <source>
        <dbReference type="Proteomes" id="UP000593591"/>
    </source>
</evidence>
<dbReference type="AlphaFoldDB" id="A0A7M1XKG5"/>
<keyword evidence="3 5" id="KW-0687">Ribonucleoprotein</keyword>
<dbReference type="SUPFAM" id="SSF57829">
    <property type="entry name" value="Zn-binding ribosomal proteins"/>
    <property type="match status" value="1"/>
</dbReference>
<dbReference type="GO" id="GO:0003735">
    <property type="term" value="F:structural constituent of ribosome"/>
    <property type="evidence" value="ECO:0007669"/>
    <property type="project" value="InterPro"/>
</dbReference>
<comment type="similarity">
    <text evidence="1 5">Belongs to the bacterial ribosomal protein bL32 family.</text>
</comment>
<dbReference type="InterPro" id="IPR044957">
    <property type="entry name" value="Ribosomal_bL32_bact"/>
</dbReference>